<comment type="subunit">
    <text evidence="6">The basal body constitutes a major portion of the flagellar organelle and consists of a number of rings mounted on a central rod.</text>
</comment>
<name>A0A2A6E2S7_9BACL</name>
<dbReference type="GO" id="GO:0030694">
    <property type="term" value="C:bacterial-type flagellum basal body, rod"/>
    <property type="evidence" value="ECO:0007669"/>
    <property type="project" value="InterPro"/>
</dbReference>
<keyword evidence="8" id="KW-0966">Cell projection</keyword>
<comment type="caution">
    <text evidence="8">The sequence shown here is derived from an EMBL/GenBank/DDBJ whole genome shotgun (WGS) entry which is preliminary data.</text>
</comment>
<dbReference type="Pfam" id="PF00460">
    <property type="entry name" value="Flg_bb_rod"/>
    <property type="match status" value="1"/>
</dbReference>
<dbReference type="GO" id="GO:0071978">
    <property type="term" value="P:bacterial-type flagellum-dependent swarming motility"/>
    <property type="evidence" value="ECO:0007669"/>
    <property type="project" value="TreeGrafter"/>
</dbReference>
<keyword evidence="4 6" id="KW-0975">Bacterial flagellum</keyword>
<evidence type="ECO:0000256" key="4">
    <source>
        <dbReference type="ARBA" id="ARBA00023143"/>
    </source>
</evidence>
<accession>A0A2A6E2S7</accession>
<dbReference type="PROSITE" id="PS00588">
    <property type="entry name" value="FLAGELLA_BB_ROD"/>
    <property type="match status" value="1"/>
</dbReference>
<evidence type="ECO:0000256" key="6">
    <source>
        <dbReference type="PIRNR" id="PIRNR002889"/>
    </source>
</evidence>
<sequence>MLDHLTFRAMEKALDAAVLRQRVIANNIANADTPGFKRSDVRFESLLRAELEGRGGLVGLRTDPRHIPIGSAGLPEPEVVTDRRTVMNNNLNNVDIDAEMSALAANQLRYNVLVQQVSHEIRLLRTAIGGRP</sequence>
<keyword evidence="8" id="KW-0969">Cilium</keyword>
<evidence type="ECO:0000256" key="3">
    <source>
        <dbReference type="ARBA" id="ARBA00014376"/>
    </source>
</evidence>
<reference evidence="8 9" key="1">
    <citation type="submission" date="2016-12" db="EMBL/GenBank/DDBJ databases">
        <title>Candidatus Reconcilibacillus cellulovorans genome.</title>
        <authorList>
            <person name="Kolinko S."/>
            <person name="Wu Y.-W."/>
            <person name="Tachea F."/>
            <person name="Denzel E."/>
            <person name="Hiras J."/>
            <person name="Baecker N."/>
            <person name="Chan L.J."/>
            <person name="Eichorst S.A."/>
            <person name="Frey D."/>
            <person name="Adams P.D."/>
            <person name="Pray T."/>
            <person name="Tanjore D."/>
            <person name="Petzold C.J."/>
            <person name="Gladden J.M."/>
            <person name="Simmons B.A."/>
            <person name="Singer S.W."/>
        </authorList>
    </citation>
    <scope>NUCLEOTIDE SEQUENCE [LARGE SCALE GENOMIC DNA]</scope>
    <source>
        <strain evidence="8">JTherm</strain>
    </source>
</reference>
<dbReference type="AlphaFoldDB" id="A0A2A6E2S7"/>
<evidence type="ECO:0000313" key="9">
    <source>
        <dbReference type="Proteomes" id="UP000243688"/>
    </source>
</evidence>
<comment type="function">
    <text evidence="5 6">Structural component of flagellum, the bacterial motility apparatus. Part of the rod structure of flagellar basal body.</text>
</comment>
<dbReference type="InterPro" id="IPR019776">
    <property type="entry name" value="Flagellar_basal_body_rod_CS"/>
</dbReference>
<evidence type="ECO:0000259" key="7">
    <source>
        <dbReference type="Pfam" id="PF00460"/>
    </source>
</evidence>
<proteinExistence type="inferred from homology"/>
<comment type="subcellular location">
    <subcellularLocation>
        <location evidence="1 6">Bacterial flagellum basal body</location>
    </subcellularLocation>
</comment>
<dbReference type="Proteomes" id="UP000243688">
    <property type="component" value="Unassembled WGS sequence"/>
</dbReference>
<organism evidence="8 9">
    <name type="scientific">Candidatus Reconcilbacillus cellulovorans</name>
    <dbReference type="NCBI Taxonomy" id="1906605"/>
    <lineage>
        <taxon>Bacteria</taxon>
        <taxon>Bacillati</taxon>
        <taxon>Bacillota</taxon>
        <taxon>Bacilli</taxon>
        <taxon>Bacillales</taxon>
        <taxon>Paenibacillaceae</taxon>
        <taxon>Candidatus Reconcilbacillus</taxon>
    </lineage>
</organism>
<evidence type="ECO:0000256" key="1">
    <source>
        <dbReference type="ARBA" id="ARBA00004117"/>
    </source>
</evidence>
<dbReference type="PANTHER" id="PTHR30435:SF12">
    <property type="entry name" value="FLAGELLAR BASAL BODY ROD PROTEIN FLGB"/>
    <property type="match status" value="1"/>
</dbReference>
<dbReference type="NCBIfam" id="TIGR01396">
    <property type="entry name" value="FlgB"/>
    <property type="match status" value="1"/>
</dbReference>
<keyword evidence="8" id="KW-0282">Flagellum</keyword>
<dbReference type="InterPro" id="IPR001444">
    <property type="entry name" value="Flag_bb_rod_N"/>
</dbReference>
<dbReference type="EMBL" id="MOXJ01000004">
    <property type="protein sequence ID" value="PDO11232.1"/>
    <property type="molecule type" value="Genomic_DNA"/>
</dbReference>
<protein>
    <recommendedName>
        <fullName evidence="3 6">Flagellar basal body rod protein FlgB</fullName>
    </recommendedName>
</protein>
<dbReference type="InterPro" id="IPR006300">
    <property type="entry name" value="FlgB"/>
</dbReference>
<dbReference type="PIRSF" id="PIRSF002889">
    <property type="entry name" value="Rod_FlgB"/>
    <property type="match status" value="1"/>
</dbReference>
<evidence type="ECO:0000256" key="2">
    <source>
        <dbReference type="ARBA" id="ARBA00009677"/>
    </source>
</evidence>
<evidence type="ECO:0000256" key="5">
    <source>
        <dbReference type="ARBA" id="ARBA00024934"/>
    </source>
</evidence>
<gene>
    <name evidence="8" type="ORF">BLM47_03300</name>
</gene>
<dbReference type="PANTHER" id="PTHR30435">
    <property type="entry name" value="FLAGELLAR PROTEIN"/>
    <property type="match status" value="1"/>
</dbReference>
<evidence type="ECO:0000313" key="8">
    <source>
        <dbReference type="EMBL" id="PDO11232.1"/>
    </source>
</evidence>
<feature type="domain" description="Flagellar basal body rod protein N-terminal" evidence="7">
    <location>
        <begin position="11"/>
        <end position="37"/>
    </location>
</feature>
<comment type="similarity">
    <text evidence="2 6">Belongs to the flagella basal body rod proteins family.</text>
</comment>